<dbReference type="Pfam" id="PF24793">
    <property type="entry name" value="GINT1_N"/>
    <property type="match status" value="1"/>
</dbReference>
<protein>
    <recommendedName>
        <fullName evidence="3">Glucosamine inositolphosphorylceramide transferase 1 N-terminal domain-containing protein</fullName>
    </recommendedName>
</protein>
<comment type="caution">
    <text evidence="4">The sequence shown here is derived from an EMBL/GenBank/DDBJ whole genome shotgun (WGS) entry which is preliminary data.</text>
</comment>
<keyword evidence="1" id="KW-0858">Xylan degradation</keyword>
<dbReference type="InterPro" id="IPR056442">
    <property type="entry name" value="GINT1_N"/>
</dbReference>
<evidence type="ECO:0000313" key="4">
    <source>
        <dbReference type="EMBL" id="CAE6804205.1"/>
    </source>
</evidence>
<keyword evidence="1" id="KW-0624">Polysaccharide degradation</keyword>
<dbReference type="InterPro" id="IPR052176">
    <property type="entry name" value="Glycosyl_Hydrlase_43_Enz"/>
</dbReference>
<sequence>MTAAAIQQVLKWYAKRKIRELCPVSIANRLLGKQGAIHQLWSIGIVTGASPLQLRHAPGMLNPVLTREDVSDVRALFVADPFLLRGPDLWHMFFEVYNFDADRGEIAWATSEDGFAWTYQKVVLRESFHLSYPYVFEWHGRYYMIPETHQAESVRLYEARSFPTKWECIGTLIQGHRFNDSSIFYYHDRWWLFSETNPALAHDTLRLYHAPDLGGPWHEHPRSPIIQANPHIARPAGRVVVVGDRILRFAQDCFPVYGTKVRAFEIVQLTPSTYREQPASRGSLFGPSWRLWTQGGMHHVDSHRLDSHQWIAAVDGWREVGWPIPEGWQRTMC</sequence>
<evidence type="ECO:0000256" key="1">
    <source>
        <dbReference type="ARBA" id="ARBA00022651"/>
    </source>
</evidence>
<evidence type="ECO:0000313" key="5">
    <source>
        <dbReference type="Proteomes" id="UP000675880"/>
    </source>
</evidence>
<dbReference type="PANTHER" id="PTHR43772:SF2">
    <property type="entry name" value="PUTATIVE (AFU_ORTHOLOGUE AFUA_2G04480)-RELATED"/>
    <property type="match status" value="1"/>
</dbReference>
<dbReference type="RefSeq" id="WP_213044346.1">
    <property type="nucleotide sequence ID" value="NZ_CAJNBJ010000022.1"/>
</dbReference>
<proteinExistence type="predicted"/>
<accession>A0ABM8SEM4</accession>
<feature type="domain" description="Glucosamine inositolphosphorylceramide transferase 1 N-terminal" evidence="3">
    <location>
        <begin position="41"/>
        <end position="316"/>
    </location>
</feature>
<name>A0ABM8SEM4_9BACT</name>
<dbReference type="EMBL" id="CAJNBJ010000022">
    <property type="protein sequence ID" value="CAE6804205.1"/>
    <property type="molecule type" value="Genomic_DNA"/>
</dbReference>
<evidence type="ECO:0000256" key="2">
    <source>
        <dbReference type="ARBA" id="ARBA00023277"/>
    </source>
</evidence>
<gene>
    <name evidence="4" type="ORF">NSPZN2_90010</name>
</gene>
<reference evidence="4 5" key="1">
    <citation type="submission" date="2021-02" db="EMBL/GenBank/DDBJ databases">
        <authorList>
            <person name="Han P."/>
        </authorList>
    </citation>
    <scope>NUCLEOTIDE SEQUENCE [LARGE SCALE GENOMIC DNA]</scope>
    <source>
        <strain evidence="4">Candidatus Nitrospira sp. ZN2</strain>
    </source>
</reference>
<dbReference type="PANTHER" id="PTHR43772">
    <property type="entry name" value="ENDO-1,4-BETA-XYLANASE"/>
    <property type="match status" value="1"/>
</dbReference>
<keyword evidence="2" id="KW-0119">Carbohydrate metabolism</keyword>
<dbReference type="Proteomes" id="UP000675880">
    <property type="component" value="Unassembled WGS sequence"/>
</dbReference>
<dbReference type="Gene3D" id="2.115.10.20">
    <property type="entry name" value="Glycosyl hydrolase domain, family 43"/>
    <property type="match status" value="1"/>
</dbReference>
<keyword evidence="5" id="KW-1185">Reference proteome</keyword>
<dbReference type="InterPro" id="IPR023296">
    <property type="entry name" value="Glyco_hydro_beta-prop_sf"/>
</dbReference>
<evidence type="ECO:0000259" key="3">
    <source>
        <dbReference type="Pfam" id="PF24793"/>
    </source>
</evidence>
<dbReference type="SUPFAM" id="SSF75005">
    <property type="entry name" value="Arabinanase/levansucrase/invertase"/>
    <property type="match status" value="1"/>
</dbReference>
<organism evidence="4 5">
    <name type="scientific">Nitrospira defluvii</name>
    <dbReference type="NCBI Taxonomy" id="330214"/>
    <lineage>
        <taxon>Bacteria</taxon>
        <taxon>Pseudomonadati</taxon>
        <taxon>Nitrospirota</taxon>
        <taxon>Nitrospiria</taxon>
        <taxon>Nitrospirales</taxon>
        <taxon>Nitrospiraceae</taxon>
        <taxon>Nitrospira</taxon>
    </lineage>
</organism>